<accession>A0A9Q3EWA6</accession>
<keyword evidence="2" id="KW-1185">Reference proteome</keyword>
<dbReference type="AlphaFoldDB" id="A0A9Q3EWA6"/>
<protein>
    <submittedName>
        <fullName evidence="1">Uncharacterized protein</fullName>
    </submittedName>
</protein>
<evidence type="ECO:0000313" key="1">
    <source>
        <dbReference type="EMBL" id="MBW0530640.1"/>
    </source>
</evidence>
<name>A0A9Q3EWA6_9BASI</name>
<comment type="caution">
    <text evidence="1">The sequence shown here is derived from an EMBL/GenBank/DDBJ whole genome shotgun (WGS) entry which is preliminary data.</text>
</comment>
<dbReference type="Proteomes" id="UP000765509">
    <property type="component" value="Unassembled WGS sequence"/>
</dbReference>
<gene>
    <name evidence="1" type="ORF">O181_070355</name>
</gene>
<evidence type="ECO:0000313" key="2">
    <source>
        <dbReference type="Proteomes" id="UP000765509"/>
    </source>
</evidence>
<dbReference type="EMBL" id="AVOT02036175">
    <property type="protein sequence ID" value="MBW0530640.1"/>
    <property type="molecule type" value="Genomic_DNA"/>
</dbReference>
<organism evidence="1 2">
    <name type="scientific">Austropuccinia psidii MF-1</name>
    <dbReference type="NCBI Taxonomy" id="1389203"/>
    <lineage>
        <taxon>Eukaryota</taxon>
        <taxon>Fungi</taxon>
        <taxon>Dikarya</taxon>
        <taxon>Basidiomycota</taxon>
        <taxon>Pucciniomycotina</taxon>
        <taxon>Pucciniomycetes</taxon>
        <taxon>Pucciniales</taxon>
        <taxon>Sphaerophragmiaceae</taxon>
        <taxon>Austropuccinia</taxon>
    </lineage>
</organism>
<proteinExistence type="predicted"/>
<sequence length="103" mass="11682">MRRTRFGSDDPKDSFPFGFPERTALGISHDSYPAKAAPSHPRCAIMIPSLDPLIYRVGMKRIYTWSQGFPAGENDQSLKIKVEDIHPSQTANLTIQTRTWSFQ</sequence>
<reference evidence="1" key="1">
    <citation type="submission" date="2021-03" db="EMBL/GenBank/DDBJ databases">
        <title>Draft genome sequence of rust myrtle Austropuccinia psidii MF-1, a brazilian biotype.</title>
        <authorList>
            <person name="Quecine M.C."/>
            <person name="Pachon D.M.R."/>
            <person name="Bonatelli M.L."/>
            <person name="Correr F.H."/>
            <person name="Franceschini L.M."/>
            <person name="Leite T.F."/>
            <person name="Margarido G.R.A."/>
            <person name="Almeida C.A."/>
            <person name="Ferrarezi J.A."/>
            <person name="Labate C.A."/>
        </authorList>
    </citation>
    <scope>NUCLEOTIDE SEQUENCE</scope>
    <source>
        <strain evidence="1">MF-1</strain>
    </source>
</reference>